<evidence type="ECO:0000256" key="1">
    <source>
        <dbReference type="SAM" id="Phobius"/>
    </source>
</evidence>
<feature type="transmembrane region" description="Helical" evidence="1">
    <location>
        <begin position="178"/>
        <end position="195"/>
    </location>
</feature>
<evidence type="ECO:0000313" key="2">
    <source>
        <dbReference type="EMBL" id="MDB9540071.1"/>
    </source>
</evidence>
<gene>
    <name evidence="2" type="ORF">PN457_10445</name>
</gene>
<keyword evidence="3" id="KW-1185">Reference proteome</keyword>
<dbReference type="Proteomes" id="UP001212499">
    <property type="component" value="Unassembled WGS sequence"/>
</dbReference>
<protein>
    <submittedName>
        <fullName evidence="2">Uncharacterized protein</fullName>
    </submittedName>
</protein>
<keyword evidence="1" id="KW-0812">Transmembrane</keyword>
<name>A0ABT5ARZ8_9CYAN</name>
<dbReference type="EMBL" id="JAQMUH010000117">
    <property type="protein sequence ID" value="MDB9540071.1"/>
    <property type="molecule type" value="Genomic_DNA"/>
</dbReference>
<accession>A0ABT5ARZ8</accession>
<sequence>MACLAFYVQNFNKDIPTVIFKNSRRIEAFEGEGQDIIRKIDDLALHGSELVNESNVRIIHKKNAEFYVELITEQLDVSGRPAKIGIYGRKPSLSWEYSFEDWVFDIFDRVKEFSIEVDRSVKQEQLRIIRSGLKSIYYQHKIKAQVMLIVKLALGSFIPILVGLLLGISPFIDVKSSLFLSGIIGINNIFLILLIQDKV</sequence>
<organism evidence="2 3">
    <name type="scientific">Anabaenopsis arnoldii</name>
    <dbReference type="NCBI Taxonomy" id="2152938"/>
    <lineage>
        <taxon>Bacteria</taxon>
        <taxon>Bacillati</taxon>
        <taxon>Cyanobacteriota</taxon>
        <taxon>Cyanophyceae</taxon>
        <taxon>Nostocales</taxon>
        <taxon>Nodulariaceae</taxon>
        <taxon>Anabaenopsis</taxon>
    </lineage>
</organism>
<keyword evidence="1" id="KW-1133">Transmembrane helix</keyword>
<keyword evidence="1" id="KW-0472">Membrane</keyword>
<reference evidence="2 3" key="1">
    <citation type="submission" date="2023-01" db="EMBL/GenBank/DDBJ databases">
        <title>Genomes from the Australian National Cyanobacteria Reference Collection.</title>
        <authorList>
            <person name="Willis A."/>
            <person name="Lee E.M.F."/>
        </authorList>
    </citation>
    <scope>NUCLEOTIDE SEQUENCE [LARGE SCALE GENOMIC DNA]</scope>
    <source>
        <strain evidence="2 3">CS-1033</strain>
    </source>
</reference>
<evidence type="ECO:0000313" key="3">
    <source>
        <dbReference type="Proteomes" id="UP001212499"/>
    </source>
</evidence>
<dbReference type="RefSeq" id="WP_271733226.1">
    <property type="nucleotide sequence ID" value="NZ_JANQDP010000120.1"/>
</dbReference>
<proteinExistence type="predicted"/>
<feature type="transmembrane region" description="Helical" evidence="1">
    <location>
        <begin position="148"/>
        <end position="172"/>
    </location>
</feature>
<comment type="caution">
    <text evidence="2">The sequence shown here is derived from an EMBL/GenBank/DDBJ whole genome shotgun (WGS) entry which is preliminary data.</text>
</comment>